<evidence type="ECO:0000313" key="3">
    <source>
        <dbReference type="Proteomes" id="UP000593765"/>
    </source>
</evidence>
<name>A0A7M2WYF5_9BACT</name>
<dbReference type="EMBL" id="CP063458">
    <property type="protein sequence ID" value="QOV90528.1"/>
    <property type="molecule type" value="Genomic_DNA"/>
</dbReference>
<accession>A0A7M2WYF5</accession>
<evidence type="ECO:0000259" key="1">
    <source>
        <dbReference type="Pfam" id="PF01261"/>
    </source>
</evidence>
<dbReference type="PANTHER" id="PTHR12110">
    <property type="entry name" value="HYDROXYPYRUVATE ISOMERASE"/>
    <property type="match status" value="1"/>
</dbReference>
<dbReference type="Pfam" id="PF01261">
    <property type="entry name" value="AP_endonuc_2"/>
    <property type="match status" value="1"/>
</dbReference>
<dbReference type="KEGG" id="hbs:IPV69_03940"/>
<protein>
    <submittedName>
        <fullName evidence="2">TIM barrel protein</fullName>
    </submittedName>
</protein>
<dbReference type="RefSeq" id="WP_206293616.1">
    <property type="nucleotide sequence ID" value="NZ_CP063458.1"/>
</dbReference>
<dbReference type="InterPro" id="IPR013022">
    <property type="entry name" value="Xyl_isomerase-like_TIM-brl"/>
</dbReference>
<keyword evidence="3" id="KW-1185">Reference proteome</keyword>
<dbReference type="InterPro" id="IPR050312">
    <property type="entry name" value="IolE/XylAMocC-like"/>
</dbReference>
<evidence type="ECO:0000313" key="2">
    <source>
        <dbReference type="EMBL" id="QOV90528.1"/>
    </source>
</evidence>
<feature type="domain" description="Xylose isomerase-like TIM barrel" evidence="1">
    <location>
        <begin position="24"/>
        <end position="287"/>
    </location>
</feature>
<sequence>MSASTRTLSVVATAIANDLRLAPKVARQLGFTGLQLPLVFGSVDLTQLSGTGLRDVRQLLATHEQQLVAISADLGPKGFGPGADVDRLLKRLADAMQVARGLTAGLLTVDLGPLPQPERAAKPAPKVEPGMAGLILLPTASELAAIEKREAPPATTDSAFFSQVDAALVELGRMADRTGVTLALRCDLSSYAALERALKAASCPWFGIDLDPVALLRDEWEPDEVFSRLGELIRHVRVRDAVGGSGGRTRPAIVGQGDTSWPELLARLEASGYHGAMTIDPTELPDRTRAAVVAFELFDKLPG</sequence>
<dbReference type="InterPro" id="IPR036237">
    <property type="entry name" value="Xyl_isomerase-like_sf"/>
</dbReference>
<proteinExistence type="predicted"/>
<organism evidence="2 3">
    <name type="scientific">Humisphaera borealis</name>
    <dbReference type="NCBI Taxonomy" id="2807512"/>
    <lineage>
        <taxon>Bacteria</taxon>
        <taxon>Pseudomonadati</taxon>
        <taxon>Planctomycetota</taxon>
        <taxon>Phycisphaerae</taxon>
        <taxon>Tepidisphaerales</taxon>
        <taxon>Tepidisphaeraceae</taxon>
        <taxon>Humisphaera</taxon>
    </lineage>
</organism>
<reference evidence="2 3" key="1">
    <citation type="submission" date="2020-10" db="EMBL/GenBank/DDBJ databases">
        <title>Wide distribution of Phycisphaera-like planctomycetes from WD2101 soil group in peatlands and genome analysis of the first cultivated representative.</title>
        <authorList>
            <person name="Dedysh S.N."/>
            <person name="Beletsky A.V."/>
            <person name="Ivanova A."/>
            <person name="Kulichevskaya I.S."/>
            <person name="Suzina N.E."/>
            <person name="Philippov D.A."/>
            <person name="Rakitin A.L."/>
            <person name="Mardanov A.V."/>
            <person name="Ravin N.V."/>
        </authorList>
    </citation>
    <scope>NUCLEOTIDE SEQUENCE [LARGE SCALE GENOMIC DNA]</scope>
    <source>
        <strain evidence="2 3">M1803</strain>
    </source>
</reference>
<dbReference type="SUPFAM" id="SSF51658">
    <property type="entry name" value="Xylose isomerase-like"/>
    <property type="match status" value="1"/>
</dbReference>
<dbReference type="Gene3D" id="3.20.20.150">
    <property type="entry name" value="Divalent-metal-dependent TIM barrel enzymes"/>
    <property type="match status" value="1"/>
</dbReference>
<dbReference type="Proteomes" id="UP000593765">
    <property type="component" value="Chromosome"/>
</dbReference>
<dbReference type="AlphaFoldDB" id="A0A7M2WYF5"/>
<dbReference type="PANTHER" id="PTHR12110:SF41">
    <property type="entry name" value="INOSOSE DEHYDRATASE"/>
    <property type="match status" value="1"/>
</dbReference>
<gene>
    <name evidence="2" type="ORF">IPV69_03940</name>
</gene>